<dbReference type="AlphaFoldDB" id="A0A4V2SK76"/>
<name>A0A4V2SK76_9PAST</name>
<proteinExistence type="predicted"/>
<organism evidence="1 2">
    <name type="scientific">Nicoletella semolina</name>
    <dbReference type="NCBI Taxonomy" id="271160"/>
    <lineage>
        <taxon>Bacteria</taxon>
        <taxon>Pseudomonadati</taxon>
        <taxon>Pseudomonadota</taxon>
        <taxon>Gammaproteobacteria</taxon>
        <taxon>Pasteurellales</taxon>
        <taxon>Pasteurellaceae</taxon>
        <taxon>Nicoletella</taxon>
    </lineage>
</organism>
<evidence type="ECO:0000313" key="1">
    <source>
        <dbReference type="EMBL" id="TCP18486.1"/>
    </source>
</evidence>
<protein>
    <submittedName>
        <fullName evidence="1">Uncharacterized protein</fullName>
    </submittedName>
</protein>
<evidence type="ECO:0000313" key="2">
    <source>
        <dbReference type="Proteomes" id="UP000295537"/>
    </source>
</evidence>
<accession>A0A4V2SK76</accession>
<gene>
    <name evidence="1" type="ORF">EV693_102166</name>
</gene>
<comment type="caution">
    <text evidence="1">The sequence shown here is derived from an EMBL/GenBank/DDBJ whole genome shotgun (WGS) entry which is preliminary data.</text>
</comment>
<dbReference type="Proteomes" id="UP000295537">
    <property type="component" value="Unassembled WGS sequence"/>
</dbReference>
<dbReference type="EMBL" id="SLXJ01000002">
    <property type="protein sequence ID" value="TCP18486.1"/>
    <property type="molecule type" value="Genomic_DNA"/>
</dbReference>
<reference evidence="1 2" key="1">
    <citation type="submission" date="2019-03" db="EMBL/GenBank/DDBJ databases">
        <title>Genomic Encyclopedia of Type Strains, Phase IV (KMG-IV): sequencing the most valuable type-strain genomes for metagenomic binning, comparative biology and taxonomic classification.</title>
        <authorList>
            <person name="Goeker M."/>
        </authorList>
    </citation>
    <scope>NUCLEOTIDE SEQUENCE [LARGE SCALE GENOMIC DNA]</scope>
    <source>
        <strain evidence="1 2">DSM 16380</strain>
    </source>
</reference>
<sequence>MQILIVEDTCQTALNQIFPRCLHNLIKSVATFFLLNSS</sequence>
<keyword evidence="2" id="KW-1185">Reference proteome</keyword>